<dbReference type="AlphaFoldDB" id="F4QDQ2"/>
<proteinExistence type="predicted"/>
<evidence type="ECO:0000313" key="2">
    <source>
        <dbReference type="Proteomes" id="UP000007797"/>
    </source>
</evidence>
<keyword evidence="2" id="KW-1185">Reference proteome</keyword>
<evidence type="ECO:0000313" key="1">
    <source>
        <dbReference type="EMBL" id="EGG13849.1"/>
    </source>
</evidence>
<gene>
    <name evidence="1" type="ORF">DFA_11610</name>
</gene>
<dbReference type="Proteomes" id="UP000007797">
    <property type="component" value="Unassembled WGS sequence"/>
</dbReference>
<dbReference type="GeneID" id="14865214"/>
<dbReference type="RefSeq" id="XP_004350557.1">
    <property type="nucleotide sequence ID" value="XM_004350506.1"/>
</dbReference>
<dbReference type="EMBL" id="GL883029">
    <property type="protein sequence ID" value="EGG13849.1"/>
    <property type="molecule type" value="Genomic_DNA"/>
</dbReference>
<accession>F4QDQ2</accession>
<organism evidence="1 2">
    <name type="scientific">Cavenderia fasciculata</name>
    <name type="common">Slime mold</name>
    <name type="synonym">Dictyostelium fasciculatum</name>
    <dbReference type="NCBI Taxonomy" id="261658"/>
    <lineage>
        <taxon>Eukaryota</taxon>
        <taxon>Amoebozoa</taxon>
        <taxon>Evosea</taxon>
        <taxon>Eumycetozoa</taxon>
        <taxon>Dictyostelia</taxon>
        <taxon>Acytosteliales</taxon>
        <taxon>Cavenderiaceae</taxon>
        <taxon>Cavenderia</taxon>
    </lineage>
</organism>
<name>F4QDQ2_CACFS</name>
<dbReference type="KEGG" id="dfa:DFA_11610"/>
<reference evidence="2" key="1">
    <citation type="journal article" date="2011" name="Genome Res.">
        <title>Phylogeny-wide analysis of social amoeba genomes highlights ancient origins for complex intercellular communication.</title>
        <authorList>
            <person name="Heidel A.J."/>
            <person name="Lawal H.M."/>
            <person name="Felder M."/>
            <person name="Schilde C."/>
            <person name="Helps N.R."/>
            <person name="Tunggal B."/>
            <person name="Rivero F."/>
            <person name="John U."/>
            <person name="Schleicher M."/>
            <person name="Eichinger L."/>
            <person name="Platzer M."/>
            <person name="Noegel A.A."/>
            <person name="Schaap P."/>
            <person name="Gloeckner G."/>
        </authorList>
    </citation>
    <scope>NUCLEOTIDE SEQUENCE [LARGE SCALE GENOMIC DNA]</scope>
    <source>
        <strain evidence="2">SH3</strain>
    </source>
</reference>
<sequence length="65" mass="6531">MSLISAISNIGGASTKSLSKSNTTFAQVNSSSIGQSPSQSASLINLNILADILGLIGIKIGARVL</sequence>
<protein>
    <submittedName>
        <fullName evidence="1">Uncharacterized protein</fullName>
    </submittedName>
</protein>